<keyword evidence="11" id="KW-0503">Monooxygenase</keyword>
<reference evidence="14 15" key="1">
    <citation type="journal article" date="2010" name="Nat. Biotechnol.">
        <title>Genome sequence of the model mushroom Schizophyllum commune.</title>
        <authorList>
            <person name="Ohm R.A."/>
            <person name="de Jong J.F."/>
            <person name="Lugones L.G."/>
            <person name="Aerts A."/>
            <person name="Kothe E."/>
            <person name="Stajich J.E."/>
            <person name="de Vries R.P."/>
            <person name="Record E."/>
            <person name="Levasseur A."/>
            <person name="Baker S.E."/>
            <person name="Bartholomew K.A."/>
            <person name="Coutinho P.M."/>
            <person name="Erdmann S."/>
            <person name="Fowler T.J."/>
            <person name="Gathman A.C."/>
            <person name="Lombard V."/>
            <person name="Henrissat B."/>
            <person name="Knabe N."/>
            <person name="Kuees U."/>
            <person name="Lilly W.W."/>
            <person name="Lindquist E."/>
            <person name="Lucas S."/>
            <person name="Magnuson J.K."/>
            <person name="Piumi F."/>
            <person name="Raudaskoski M."/>
            <person name="Salamov A."/>
            <person name="Schmutz J."/>
            <person name="Schwarze F.W.M.R."/>
            <person name="vanKuyk P.A."/>
            <person name="Horton J.S."/>
            <person name="Grigoriev I.V."/>
            <person name="Woesten H.A.B."/>
        </authorList>
    </citation>
    <scope>NUCLEOTIDE SEQUENCE [LARGE SCALE GENOMIC DNA]</scope>
    <source>
        <strain evidence="15">H4-8 / FGSC 9210</strain>
    </source>
</reference>
<evidence type="ECO:0000256" key="5">
    <source>
        <dbReference type="ARBA" id="ARBA00022617"/>
    </source>
</evidence>
<dbReference type="AlphaFoldDB" id="D8Q5V6"/>
<evidence type="ECO:0000256" key="3">
    <source>
        <dbReference type="ARBA" id="ARBA00004721"/>
    </source>
</evidence>
<dbReference type="VEuPathDB" id="FungiDB:SCHCODRAFT_02625023"/>
<dbReference type="HOGENOM" id="CLU_001570_5_11_1"/>
<protein>
    <recommendedName>
        <fullName evidence="16">Cytochrome P450</fullName>
    </recommendedName>
</protein>
<keyword evidence="5 13" id="KW-0349">Heme</keyword>
<evidence type="ECO:0000256" key="1">
    <source>
        <dbReference type="ARBA" id="ARBA00001971"/>
    </source>
</evidence>
<dbReference type="InParanoid" id="D8Q5V6"/>
<dbReference type="Gene3D" id="1.10.630.10">
    <property type="entry name" value="Cytochrome P450"/>
    <property type="match status" value="1"/>
</dbReference>
<dbReference type="GO" id="GO:0004497">
    <property type="term" value="F:monooxygenase activity"/>
    <property type="evidence" value="ECO:0007669"/>
    <property type="project" value="UniProtKB-KW"/>
</dbReference>
<evidence type="ECO:0000256" key="6">
    <source>
        <dbReference type="ARBA" id="ARBA00022692"/>
    </source>
</evidence>
<dbReference type="Pfam" id="PF00067">
    <property type="entry name" value="p450"/>
    <property type="match status" value="1"/>
</dbReference>
<dbReference type="PRINTS" id="PR00465">
    <property type="entry name" value="EP450IV"/>
</dbReference>
<dbReference type="InterPro" id="IPR002403">
    <property type="entry name" value="Cyt_P450_E_grp-IV"/>
</dbReference>
<accession>D8Q5V6</accession>
<dbReference type="GO" id="GO:0016705">
    <property type="term" value="F:oxidoreductase activity, acting on paired donors, with incorporation or reduction of molecular oxygen"/>
    <property type="evidence" value="ECO:0007669"/>
    <property type="project" value="InterPro"/>
</dbReference>
<evidence type="ECO:0000313" key="14">
    <source>
        <dbReference type="EMBL" id="EFI97033.1"/>
    </source>
</evidence>
<dbReference type="PANTHER" id="PTHR24305:SF166">
    <property type="entry name" value="CYTOCHROME P450 12A4, MITOCHONDRIAL-RELATED"/>
    <property type="match status" value="1"/>
</dbReference>
<dbReference type="Proteomes" id="UP000007431">
    <property type="component" value="Unassembled WGS sequence"/>
</dbReference>
<evidence type="ECO:0000256" key="12">
    <source>
        <dbReference type="ARBA" id="ARBA00023136"/>
    </source>
</evidence>
<keyword evidence="7 13" id="KW-0479">Metal-binding</keyword>
<dbReference type="GO" id="GO:0005506">
    <property type="term" value="F:iron ion binding"/>
    <property type="evidence" value="ECO:0007669"/>
    <property type="project" value="InterPro"/>
</dbReference>
<evidence type="ECO:0000256" key="8">
    <source>
        <dbReference type="ARBA" id="ARBA00022989"/>
    </source>
</evidence>
<keyword evidence="6" id="KW-0812">Transmembrane</keyword>
<dbReference type="PRINTS" id="PR00385">
    <property type="entry name" value="P450"/>
</dbReference>
<dbReference type="InterPro" id="IPR001128">
    <property type="entry name" value="Cyt_P450"/>
</dbReference>
<comment type="cofactor">
    <cofactor evidence="1 13">
        <name>heme</name>
        <dbReference type="ChEBI" id="CHEBI:30413"/>
    </cofactor>
</comment>
<dbReference type="STRING" id="578458.D8Q5V6"/>
<comment type="subcellular location">
    <subcellularLocation>
        <location evidence="2">Membrane</location>
    </subcellularLocation>
</comment>
<evidence type="ECO:0000256" key="9">
    <source>
        <dbReference type="ARBA" id="ARBA00023002"/>
    </source>
</evidence>
<keyword evidence="12" id="KW-0472">Membrane</keyword>
<dbReference type="GO" id="GO:0020037">
    <property type="term" value="F:heme binding"/>
    <property type="evidence" value="ECO:0007669"/>
    <property type="project" value="InterPro"/>
</dbReference>
<keyword evidence="9" id="KW-0560">Oxidoreductase</keyword>
<dbReference type="eggNOG" id="KOG0158">
    <property type="taxonomic scope" value="Eukaryota"/>
</dbReference>
<dbReference type="InterPro" id="IPR036396">
    <property type="entry name" value="Cyt_P450_sf"/>
</dbReference>
<gene>
    <name evidence="14" type="ORF">SCHCODRAFT_76871</name>
</gene>
<name>D8Q5V6_SCHCM</name>
<dbReference type="OMA" id="HHAHEST"/>
<feature type="binding site" description="axial binding residue" evidence="13">
    <location>
        <position position="439"/>
    </location>
    <ligand>
        <name>heme</name>
        <dbReference type="ChEBI" id="CHEBI:30413"/>
    </ligand>
    <ligandPart>
        <name>Fe</name>
        <dbReference type="ChEBI" id="CHEBI:18248"/>
    </ligandPart>
</feature>
<dbReference type="OrthoDB" id="1470350at2759"/>
<keyword evidence="8" id="KW-1133">Transmembrane helix</keyword>
<dbReference type="KEGG" id="scm:SCHCO_02625023"/>
<keyword evidence="15" id="KW-1185">Reference proteome</keyword>
<dbReference type="EMBL" id="GL377306">
    <property type="protein sequence ID" value="EFI97033.1"/>
    <property type="molecule type" value="Genomic_DNA"/>
</dbReference>
<evidence type="ECO:0000256" key="2">
    <source>
        <dbReference type="ARBA" id="ARBA00004370"/>
    </source>
</evidence>
<evidence type="ECO:0008006" key="16">
    <source>
        <dbReference type="Google" id="ProtNLM"/>
    </source>
</evidence>
<organism evidence="15">
    <name type="scientific">Schizophyllum commune (strain H4-8 / FGSC 9210)</name>
    <name type="common">Split gill fungus</name>
    <dbReference type="NCBI Taxonomy" id="578458"/>
    <lineage>
        <taxon>Eukaryota</taxon>
        <taxon>Fungi</taxon>
        <taxon>Dikarya</taxon>
        <taxon>Basidiomycota</taxon>
        <taxon>Agaricomycotina</taxon>
        <taxon>Agaricomycetes</taxon>
        <taxon>Agaricomycetidae</taxon>
        <taxon>Agaricales</taxon>
        <taxon>Schizophyllaceae</taxon>
        <taxon>Schizophyllum</taxon>
    </lineage>
</organism>
<sequence length="500" mass="55439">MCKKYGHVARLRGGFFGFQKDALYITDPLALHSILVRDQRIFEESEEFRGLFGIIHHGDHSATAYGAEHKRLRRVLNPVFTAAFVSKLSPVFYGIAYQLRDRLSAKVNGAHEGSAIDMLDLLTRTALELISQGGLGHSFNSFSEKSEEFNTFHEALKTVLPMSGRLFLVLPFLNSWRSMKPDWLRGFLSAAVAYVPWPSARRFKWAVDTMHPVCKRLFLLKKDLISQGSISELEKTVAGGRDLSSLLIARNYEIEDADKMDDEMVIATMSSIVLGGQETTAGALSRLLCLMAENPGLQQRLRDELTAARANKGDEELDYYELNDLPLLDGVCREALRLFAPVTFVWRQTYEDAVVPLQFPIVDPKTGAETRELLITKGTPVYVGMGAANRSEAIWGADAGELKPERWMGKAINEGTANGVKMPGIYSNIMTFLGGGRACPGMKFAVLEIKLVLSVLIPAFEFVSCPEEIDWRLGITVGPYVKGKEEAGPSVPIMVRKIAA</sequence>
<comment type="pathway">
    <text evidence="3">Secondary metabolite biosynthesis; terpenoid biosynthesis.</text>
</comment>
<dbReference type="GeneID" id="9596466"/>
<evidence type="ECO:0000256" key="11">
    <source>
        <dbReference type="ARBA" id="ARBA00023033"/>
    </source>
</evidence>
<dbReference type="GO" id="GO:0016020">
    <property type="term" value="C:membrane"/>
    <property type="evidence" value="ECO:0007669"/>
    <property type="project" value="UniProtKB-SubCell"/>
</dbReference>
<dbReference type="InterPro" id="IPR050121">
    <property type="entry name" value="Cytochrome_P450_monoxygenase"/>
</dbReference>
<dbReference type="PANTHER" id="PTHR24305">
    <property type="entry name" value="CYTOCHROME P450"/>
    <property type="match status" value="1"/>
</dbReference>
<evidence type="ECO:0000256" key="4">
    <source>
        <dbReference type="ARBA" id="ARBA00010617"/>
    </source>
</evidence>
<evidence type="ECO:0000256" key="10">
    <source>
        <dbReference type="ARBA" id="ARBA00023004"/>
    </source>
</evidence>
<comment type="similarity">
    <text evidence="4">Belongs to the cytochrome P450 family.</text>
</comment>
<evidence type="ECO:0000313" key="15">
    <source>
        <dbReference type="Proteomes" id="UP000007431"/>
    </source>
</evidence>
<evidence type="ECO:0000256" key="13">
    <source>
        <dbReference type="PIRSR" id="PIRSR602403-1"/>
    </source>
</evidence>
<proteinExistence type="inferred from homology"/>
<keyword evidence="10 13" id="KW-0408">Iron</keyword>
<dbReference type="CDD" id="cd11069">
    <property type="entry name" value="CYP_FUM15-like"/>
    <property type="match status" value="1"/>
</dbReference>
<dbReference type="SUPFAM" id="SSF48264">
    <property type="entry name" value="Cytochrome P450"/>
    <property type="match status" value="1"/>
</dbReference>
<evidence type="ECO:0000256" key="7">
    <source>
        <dbReference type="ARBA" id="ARBA00022723"/>
    </source>
</evidence>